<dbReference type="GeneID" id="17045000"/>
<organism evidence="2 3">
    <name type="scientific">Coccomyxa subellipsoidea (strain C-169)</name>
    <name type="common">Green microalga</name>
    <dbReference type="NCBI Taxonomy" id="574566"/>
    <lineage>
        <taxon>Eukaryota</taxon>
        <taxon>Viridiplantae</taxon>
        <taxon>Chlorophyta</taxon>
        <taxon>core chlorophytes</taxon>
        <taxon>Trebouxiophyceae</taxon>
        <taxon>Trebouxiophyceae incertae sedis</taxon>
        <taxon>Coccomyxaceae</taxon>
        <taxon>Coccomyxa</taxon>
        <taxon>Coccomyxa subellipsoidea</taxon>
    </lineage>
</organism>
<evidence type="ECO:0000256" key="1">
    <source>
        <dbReference type="SAM" id="MobiDB-lite"/>
    </source>
</evidence>
<name>I0Z8M2_COCSC</name>
<accession>I0Z8M2</accession>
<reference evidence="2 3" key="1">
    <citation type="journal article" date="2012" name="Genome Biol.">
        <title>The genome of the polar eukaryotic microalga coccomyxa subellipsoidea reveals traits of cold adaptation.</title>
        <authorList>
            <person name="Blanc G."/>
            <person name="Agarkova I."/>
            <person name="Grimwood J."/>
            <person name="Kuo A."/>
            <person name="Brueggeman A."/>
            <person name="Dunigan D."/>
            <person name="Gurnon J."/>
            <person name="Ladunga I."/>
            <person name="Lindquist E."/>
            <person name="Lucas S."/>
            <person name="Pangilinan J."/>
            <person name="Proschold T."/>
            <person name="Salamov A."/>
            <person name="Schmutz J."/>
            <person name="Weeks D."/>
            <person name="Yamada T."/>
            <person name="Claverie J.M."/>
            <person name="Grigoriev I."/>
            <person name="Van Etten J."/>
            <person name="Lomsadze A."/>
            <person name="Borodovsky M."/>
        </authorList>
    </citation>
    <scope>NUCLEOTIDE SEQUENCE [LARGE SCALE GENOMIC DNA]</scope>
    <source>
        <strain evidence="2 3">C-169</strain>
    </source>
</reference>
<keyword evidence="3" id="KW-1185">Reference proteome</keyword>
<gene>
    <name evidence="2" type="ORF">COCSUDRAFT_59484</name>
</gene>
<feature type="region of interest" description="Disordered" evidence="1">
    <location>
        <begin position="17"/>
        <end position="92"/>
    </location>
</feature>
<evidence type="ECO:0000313" key="3">
    <source>
        <dbReference type="Proteomes" id="UP000007264"/>
    </source>
</evidence>
<dbReference type="Proteomes" id="UP000007264">
    <property type="component" value="Unassembled WGS sequence"/>
</dbReference>
<dbReference type="RefSeq" id="XP_005651535.1">
    <property type="nucleotide sequence ID" value="XM_005651478.1"/>
</dbReference>
<evidence type="ECO:0000313" key="2">
    <source>
        <dbReference type="EMBL" id="EIE26991.1"/>
    </source>
</evidence>
<dbReference type="AlphaFoldDB" id="I0Z8M2"/>
<feature type="compositionally biased region" description="Basic and acidic residues" evidence="1">
    <location>
        <begin position="57"/>
        <end position="80"/>
    </location>
</feature>
<proteinExistence type="predicted"/>
<dbReference type="KEGG" id="csl:COCSUDRAFT_59484"/>
<comment type="caution">
    <text evidence="2">The sequence shown here is derived from an EMBL/GenBank/DDBJ whole genome shotgun (WGS) entry which is preliminary data.</text>
</comment>
<dbReference type="EMBL" id="AGSI01000002">
    <property type="protein sequence ID" value="EIE26991.1"/>
    <property type="molecule type" value="Genomic_DNA"/>
</dbReference>
<protein>
    <submittedName>
        <fullName evidence="2">Uncharacterized protein</fullName>
    </submittedName>
</protein>
<feature type="compositionally biased region" description="Gly residues" evidence="1">
    <location>
        <begin position="24"/>
        <end position="47"/>
    </location>
</feature>
<sequence length="92" mass="9049">MATARPPEYAVGLRQSAGGSAARLGGGDSAACSGSGGPAGVQAGSGGNAADSPRSPHQPDTDANQGRRDQCENSESEHNLKAAAALDQHPPL</sequence>